<keyword evidence="5" id="KW-0408">Iron</keyword>
<evidence type="ECO:0000256" key="5">
    <source>
        <dbReference type="ARBA" id="ARBA00023004"/>
    </source>
</evidence>
<dbReference type="PANTHER" id="PTHR10281:SF72">
    <property type="entry name" value="NEUDESIN"/>
    <property type="match status" value="1"/>
</dbReference>
<organism evidence="9">
    <name type="scientific">Entomoneis paludosa</name>
    <dbReference type="NCBI Taxonomy" id="265537"/>
    <lineage>
        <taxon>Eukaryota</taxon>
        <taxon>Sar</taxon>
        <taxon>Stramenopiles</taxon>
        <taxon>Ochrophyta</taxon>
        <taxon>Bacillariophyta</taxon>
        <taxon>Bacillariophyceae</taxon>
        <taxon>Bacillariophycidae</taxon>
        <taxon>Entomoneidaceae</taxon>
        <taxon>Entomoneis</taxon>
    </lineage>
</organism>
<evidence type="ECO:0000256" key="1">
    <source>
        <dbReference type="ARBA" id="ARBA00004240"/>
    </source>
</evidence>
<evidence type="ECO:0000256" key="2">
    <source>
        <dbReference type="ARBA" id="ARBA00022617"/>
    </source>
</evidence>
<dbReference type="AlphaFoldDB" id="A0A7S2YST7"/>
<gene>
    <name evidence="9" type="ORF">APAL1065_LOCUS26680</name>
</gene>
<dbReference type="Pfam" id="PF00173">
    <property type="entry name" value="Cyt-b5"/>
    <property type="match status" value="2"/>
</dbReference>
<keyword evidence="2" id="KW-0349">Heme</keyword>
<proteinExistence type="inferred from homology"/>
<dbReference type="PANTHER" id="PTHR10281">
    <property type="entry name" value="MEMBRANE-ASSOCIATED PROGESTERONE RECEPTOR COMPONENT-RELATED"/>
    <property type="match status" value="1"/>
</dbReference>
<comment type="similarity">
    <text evidence="6">Belongs to the cytochrome b5 family. MAPR subfamily.</text>
</comment>
<sequence length="258" mass="29227">MSPAPDPLDKKFEEDKKKHEEPHRNFTMKQLRHFDGKKAAPEDEEFKPVYLSVNGTVFDVSDGRDFYGPEGPYEKFAGRECGVALAKMSFDEEHLDNLEGVKSLNFGEKNQLDEWHEKFKYYRNYPVKGRLLLDSALPKADRIVAKEELAKYNGEASVDVPEGYGTAPIYVGAGDQVFDVSFGGVESYGPDGPYHKFAGKDVSRALACMSLKEEDIDNSDLSDLTEKQLKTLNDWIKTYETKKCYPIVGRLGKKDFKL</sequence>
<accession>A0A7S2YST7</accession>
<keyword evidence="3" id="KW-0479">Metal-binding</keyword>
<dbReference type="SUPFAM" id="SSF55856">
    <property type="entry name" value="Cytochrome b5-like heme/steroid binding domain"/>
    <property type="match status" value="2"/>
</dbReference>
<feature type="domain" description="Cytochrome b5 heme-binding" evidence="8">
    <location>
        <begin position="144"/>
        <end position="252"/>
    </location>
</feature>
<evidence type="ECO:0000256" key="3">
    <source>
        <dbReference type="ARBA" id="ARBA00022723"/>
    </source>
</evidence>
<feature type="region of interest" description="Disordered" evidence="7">
    <location>
        <begin position="1"/>
        <end position="28"/>
    </location>
</feature>
<dbReference type="SMART" id="SM01117">
    <property type="entry name" value="Cyt-b5"/>
    <property type="match status" value="2"/>
</dbReference>
<feature type="domain" description="Cytochrome b5 heme-binding" evidence="8">
    <location>
        <begin position="26"/>
        <end position="132"/>
    </location>
</feature>
<protein>
    <recommendedName>
        <fullName evidence="8">Cytochrome b5 heme-binding domain-containing protein</fullName>
    </recommendedName>
</protein>
<dbReference type="InterPro" id="IPR050577">
    <property type="entry name" value="MAPR/NEUFC/NENF-like"/>
</dbReference>
<dbReference type="EMBL" id="HBHT01039715">
    <property type="protein sequence ID" value="CAD9994082.1"/>
    <property type="molecule type" value="Transcribed_RNA"/>
</dbReference>
<evidence type="ECO:0000256" key="6">
    <source>
        <dbReference type="ARBA" id="ARBA00038357"/>
    </source>
</evidence>
<name>A0A7S2YST7_9STRA</name>
<evidence type="ECO:0000313" key="9">
    <source>
        <dbReference type="EMBL" id="CAD9994082.1"/>
    </source>
</evidence>
<reference evidence="9" key="1">
    <citation type="submission" date="2021-01" db="EMBL/GenBank/DDBJ databases">
        <authorList>
            <person name="Corre E."/>
            <person name="Pelletier E."/>
            <person name="Niang G."/>
            <person name="Scheremetjew M."/>
            <person name="Finn R."/>
            <person name="Kale V."/>
            <person name="Holt S."/>
            <person name="Cochrane G."/>
            <person name="Meng A."/>
            <person name="Brown T."/>
            <person name="Cohen L."/>
        </authorList>
    </citation>
    <scope>NUCLEOTIDE SEQUENCE</scope>
    <source>
        <strain evidence="9">CCMP125</strain>
    </source>
</reference>
<dbReference type="Gene3D" id="3.10.120.10">
    <property type="entry name" value="Cytochrome b5-like heme/steroid binding domain"/>
    <property type="match status" value="2"/>
</dbReference>
<dbReference type="GO" id="GO:0005783">
    <property type="term" value="C:endoplasmic reticulum"/>
    <property type="evidence" value="ECO:0007669"/>
    <property type="project" value="UniProtKB-SubCell"/>
</dbReference>
<comment type="subcellular location">
    <subcellularLocation>
        <location evidence="1">Endoplasmic reticulum</location>
    </subcellularLocation>
</comment>
<evidence type="ECO:0000256" key="7">
    <source>
        <dbReference type="SAM" id="MobiDB-lite"/>
    </source>
</evidence>
<dbReference type="GO" id="GO:0046872">
    <property type="term" value="F:metal ion binding"/>
    <property type="evidence" value="ECO:0007669"/>
    <property type="project" value="UniProtKB-KW"/>
</dbReference>
<evidence type="ECO:0000256" key="4">
    <source>
        <dbReference type="ARBA" id="ARBA00022824"/>
    </source>
</evidence>
<evidence type="ECO:0000259" key="8">
    <source>
        <dbReference type="SMART" id="SM01117"/>
    </source>
</evidence>
<dbReference type="GO" id="GO:0016020">
    <property type="term" value="C:membrane"/>
    <property type="evidence" value="ECO:0007669"/>
    <property type="project" value="TreeGrafter"/>
</dbReference>
<keyword evidence="4" id="KW-0256">Endoplasmic reticulum</keyword>
<feature type="compositionally biased region" description="Basic and acidic residues" evidence="7">
    <location>
        <begin position="7"/>
        <end position="24"/>
    </location>
</feature>
<dbReference type="InterPro" id="IPR036400">
    <property type="entry name" value="Cyt_B5-like_heme/steroid_sf"/>
</dbReference>
<dbReference type="InterPro" id="IPR001199">
    <property type="entry name" value="Cyt_B5-like_heme/steroid-bd"/>
</dbReference>